<organism evidence="1 2">
    <name type="scientific">Eragrostis curvula</name>
    <name type="common">weeping love grass</name>
    <dbReference type="NCBI Taxonomy" id="38414"/>
    <lineage>
        <taxon>Eukaryota</taxon>
        <taxon>Viridiplantae</taxon>
        <taxon>Streptophyta</taxon>
        <taxon>Embryophyta</taxon>
        <taxon>Tracheophyta</taxon>
        <taxon>Spermatophyta</taxon>
        <taxon>Magnoliopsida</taxon>
        <taxon>Liliopsida</taxon>
        <taxon>Poales</taxon>
        <taxon>Poaceae</taxon>
        <taxon>PACMAD clade</taxon>
        <taxon>Chloridoideae</taxon>
        <taxon>Eragrostideae</taxon>
        <taxon>Eragrostidinae</taxon>
        <taxon>Eragrostis</taxon>
    </lineage>
</organism>
<reference evidence="1 2" key="1">
    <citation type="journal article" date="2019" name="Sci. Rep.">
        <title>A high-quality genome of Eragrostis curvula grass provides insights into Poaceae evolution and supports new strategies to enhance forage quality.</title>
        <authorList>
            <person name="Carballo J."/>
            <person name="Santos B.A.C.M."/>
            <person name="Zappacosta D."/>
            <person name="Garbus I."/>
            <person name="Selva J.P."/>
            <person name="Gallo C.A."/>
            <person name="Diaz A."/>
            <person name="Albertini E."/>
            <person name="Caccamo M."/>
            <person name="Echenique V."/>
        </authorList>
    </citation>
    <scope>NUCLEOTIDE SEQUENCE [LARGE SCALE GENOMIC DNA]</scope>
    <source>
        <strain evidence="2">cv. Victoria</strain>
        <tissue evidence="1">Leaf</tissue>
    </source>
</reference>
<comment type="caution">
    <text evidence="1">The sequence shown here is derived from an EMBL/GenBank/DDBJ whole genome shotgun (WGS) entry which is preliminary data.</text>
</comment>
<keyword evidence="2" id="KW-1185">Reference proteome</keyword>
<dbReference type="Gramene" id="TVT97260">
    <property type="protein sequence ID" value="TVT97260"/>
    <property type="gene ID" value="EJB05_57507"/>
</dbReference>
<dbReference type="EMBL" id="RWGY01001049">
    <property type="protein sequence ID" value="TVT97260.1"/>
    <property type="molecule type" value="Genomic_DNA"/>
</dbReference>
<name>A0A5J9SD99_9POAL</name>
<accession>A0A5J9SD99</accession>
<evidence type="ECO:0000313" key="2">
    <source>
        <dbReference type="Proteomes" id="UP000324897"/>
    </source>
</evidence>
<sequence>MCFSFDTTEIPTFESHLICGFNLPPSKFLERVYHKPRYYSSGLVGCVSFNVRRKASYPDFAYRRSWSGYRWKYFIMDDSSKHNIKGKGLLPFHQAWNKSVPIMDERLKNMTAKVTELVVRG</sequence>
<gene>
    <name evidence="1" type="ORF">EJB05_57507</name>
</gene>
<proteinExistence type="predicted"/>
<feature type="non-terminal residue" evidence="1">
    <location>
        <position position="1"/>
    </location>
</feature>
<dbReference type="Proteomes" id="UP000324897">
    <property type="component" value="Unassembled WGS sequence"/>
</dbReference>
<evidence type="ECO:0000313" key="1">
    <source>
        <dbReference type="EMBL" id="TVT97260.1"/>
    </source>
</evidence>
<protein>
    <submittedName>
        <fullName evidence="1">Uncharacterized protein</fullName>
    </submittedName>
</protein>
<dbReference type="AlphaFoldDB" id="A0A5J9SD99"/>